<evidence type="ECO:0000313" key="3">
    <source>
        <dbReference type="EMBL" id="OCL08527.1"/>
    </source>
</evidence>
<proteinExistence type="predicted"/>
<keyword evidence="1" id="KW-1133">Transmembrane helix</keyword>
<dbReference type="AlphaFoldDB" id="A0A8E2F0V5"/>
<keyword evidence="1" id="KW-0472">Membrane</keyword>
<dbReference type="OrthoDB" id="2274698at2759"/>
<accession>A0A8E2F0V5</accession>
<dbReference type="Proteomes" id="UP000250140">
    <property type="component" value="Unassembled WGS sequence"/>
</dbReference>
<feature type="transmembrane region" description="Helical" evidence="1">
    <location>
        <begin position="24"/>
        <end position="43"/>
    </location>
</feature>
<name>A0A8E2F0V5_9PEZI</name>
<evidence type="ECO:0000259" key="2">
    <source>
        <dbReference type="Pfam" id="PF10337"/>
    </source>
</evidence>
<reference evidence="3 4" key="1">
    <citation type="journal article" date="2016" name="Nat. Commun.">
        <title>Ectomycorrhizal ecology is imprinted in the genome of the dominant symbiotic fungus Cenococcum geophilum.</title>
        <authorList>
            <consortium name="DOE Joint Genome Institute"/>
            <person name="Peter M."/>
            <person name="Kohler A."/>
            <person name="Ohm R.A."/>
            <person name="Kuo A."/>
            <person name="Krutzmann J."/>
            <person name="Morin E."/>
            <person name="Arend M."/>
            <person name="Barry K.W."/>
            <person name="Binder M."/>
            <person name="Choi C."/>
            <person name="Clum A."/>
            <person name="Copeland A."/>
            <person name="Grisel N."/>
            <person name="Haridas S."/>
            <person name="Kipfer T."/>
            <person name="LaButti K."/>
            <person name="Lindquist E."/>
            <person name="Lipzen A."/>
            <person name="Maire R."/>
            <person name="Meier B."/>
            <person name="Mihaltcheva S."/>
            <person name="Molinier V."/>
            <person name="Murat C."/>
            <person name="Poggeler S."/>
            <person name="Quandt C.A."/>
            <person name="Sperisen C."/>
            <person name="Tritt A."/>
            <person name="Tisserant E."/>
            <person name="Crous P.W."/>
            <person name="Henrissat B."/>
            <person name="Nehls U."/>
            <person name="Egli S."/>
            <person name="Spatafora J.W."/>
            <person name="Grigoriev I.V."/>
            <person name="Martin F.M."/>
        </authorList>
    </citation>
    <scope>NUCLEOTIDE SEQUENCE [LARGE SCALE GENOMIC DNA]</scope>
    <source>
        <strain evidence="3 4">CBS 207.34</strain>
    </source>
</reference>
<dbReference type="EMBL" id="KV749640">
    <property type="protein sequence ID" value="OCL08527.1"/>
    <property type="molecule type" value="Genomic_DNA"/>
</dbReference>
<protein>
    <recommendedName>
        <fullName evidence="2">Putative ER transporter 6TM N-terminal domain-containing protein</fullName>
    </recommendedName>
</protein>
<feature type="domain" description="Putative ER transporter 6TM N-terminal" evidence="2">
    <location>
        <begin position="2"/>
        <end position="160"/>
    </location>
</feature>
<evidence type="ECO:0000313" key="4">
    <source>
        <dbReference type="Proteomes" id="UP000250140"/>
    </source>
</evidence>
<keyword evidence="1" id="KW-0812">Transmembrane</keyword>
<keyword evidence="4" id="KW-1185">Reference proteome</keyword>
<evidence type="ECO:0000256" key="1">
    <source>
        <dbReference type="SAM" id="Phobius"/>
    </source>
</evidence>
<dbReference type="PANTHER" id="PTHR37994">
    <property type="entry name" value="ARAE_2_N DOMAIN-CONTAINING PROTEIN-RELATED"/>
    <property type="match status" value="1"/>
</dbReference>
<feature type="transmembrane region" description="Helical" evidence="1">
    <location>
        <begin position="374"/>
        <end position="392"/>
    </location>
</feature>
<dbReference type="PANTHER" id="PTHR37994:SF4">
    <property type="entry name" value="ER TRANSPORTER 6TM N-TERMINAL DOMAIN-CONTAINING PROTEIN-RELATED"/>
    <property type="match status" value="1"/>
</dbReference>
<dbReference type="Pfam" id="PF10337">
    <property type="entry name" value="ArAE_2_N"/>
    <property type="match status" value="1"/>
</dbReference>
<gene>
    <name evidence="3" type="ORF">AOQ84DRAFT_376686</name>
</gene>
<dbReference type="InterPro" id="IPR018823">
    <property type="entry name" value="ArAE_2_N"/>
</dbReference>
<sequence length="657" mass="72449">MVAITFGPVLATEHSSLVLIKRLLLSYLTGFGISTVVAILVFLKTSHSVFLEDSQGFLVLCQDILQKEKDLLEPQGGGGGDQGVLRTQILSNVRETTAKTIGSMSQLSRELSFAKAEIAFGLYKQKDLDDISKCLQALMIPLPGLSKIGQFEELFSEQASKGSLLERLEKITSYSFKSTVRDLEYSVQHASILLGLIDSTQAKTKVTSDISRIERDETVQQHLYIRHLLNSVSRAVQDPVALAELKVADGTTSRRRLIFPWFKILCSLGSSTLNINLLTGSSQNTMDEEVMPFESNFDLLRDPEHLLATNVFETWGNAAWSILQTLSSDSSKFGLRAAAAAMSIGYELQVSVNGVSKATVSGQKYFPPYTVAPYRLLCVVAGLFVAFIWTIFPVQTSEHSILRKTTSMSLSLLARYVGSVSATLDRRIRGFENATDPRPNWVVQLKERRYRVLYQELTLLVEMKLHLAMTSYELSIGEKFLKGSYGQVIDEIQRLALDLTILNMLLTWSFMKQSIVASLSVVAYVPQTFVRAGKAPFNAHVINAYSDSLLHPSSGILMTILSVLAPYIATGTPLPPGLEQQITTDVIKHFLEDLLAEDDGQNFVPNPEVEAFIAAHIATADIVMPLQRLVSTVKELVGELNLAHRICTALGLPSHAA</sequence>
<organism evidence="3 4">
    <name type="scientific">Glonium stellatum</name>
    <dbReference type="NCBI Taxonomy" id="574774"/>
    <lineage>
        <taxon>Eukaryota</taxon>
        <taxon>Fungi</taxon>
        <taxon>Dikarya</taxon>
        <taxon>Ascomycota</taxon>
        <taxon>Pezizomycotina</taxon>
        <taxon>Dothideomycetes</taxon>
        <taxon>Pleosporomycetidae</taxon>
        <taxon>Gloniales</taxon>
        <taxon>Gloniaceae</taxon>
        <taxon>Glonium</taxon>
    </lineage>
</organism>